<dbReference type="AlphaFoldDB" id="A0A844DWK9"/>
<evidence type="ECO:0000256" key="2">
    <source>
        <dbReference type="ARBA" id="ARBA00023277"/>
    </source>
</evidence>
<dbReference type="SUPFAM" id="SSF53743">
    <property type="entry name" value="FucI/AraA N-terminal and middle domains"/>
    <property type="match status" value="1"/>
</dbReference>
<comment type="caution">
    <text evidence="3">The sequence shown here is derived from an EMBL/GenBank/DDBJ whole genome shotgun (WGS) entry which is preliminary data.</text>
</comment>
<keyword evidence="2" id="KW-0119">Carbohydrate metabolism</keyword>
<organism evidence="3 4">
    <name type="scientific">Eubacterium ramulus</name>
    <dbReference type="NCBI Taxonomy" id="39490"/>
    <lineage>
        <taxon>Bacteria</taxon>
        <taxon>Bacillati</taxon>
        <taxon>Bacillota</taxon>
        <taxon>Clostridia</taxon>
        <taxon>Eubacteriales</taxon>
        <taxon>Eubacteriaceae</taxon>
        <taxon>Eubacterium</taxon>
    </lineage>
</organism>
<dbReference type="RefSeq" id="WP_022035022.1">
    <property type="nucleotide sequence ID" value="NZ_WKRA01000005.1"/>
</dbReference>
<proteinExistence type="predicted"/>
<protein>
    <recommendedName>
        <fullName evidence="5">L-fucose isomerase and related proteins</fullName>
    </recommendedName>
</protein>
<reference evidence="3 4" key="1">
    <citation type="journal article" date="2019" name="Nat. Med.">
        <title>A library of human gut bacterial isolates paired with longitudinal multiomics data enables mechanistic microbiome research.</title>
        <authorList>
            <person name="Poyet M."/>
            <person name="Groussin M."/>
            <person name="Gibbons S.M."/>
            <person name="Avila-Pacheco J."/>
            <person name="Jiang X."/>
            <person name="Kearney S.M."/>
            <person name="Perrotta A.R."/>
            <person name="Berdy B."/>
            <person name="Zhao S."/>
            <person name="Lieberman T.D."/>
            <person name="Swanson P.K."/>
            <person name="Smith M."/>
            <person name="Roesemann S."/>
            <person name="Alexander J.E."/>
            <person name="Rich S.A."/>
            <person name="Livny J."/>
            <person name="Vlamakis H."/>
            <person name="Clish C."/>
            <person name="Bullock K."/>
            <person name="Deik A."/>
            <person name="Scott J."/>
            <person name="Pierce K.A."/>
            <person name="Xavier R.J."/>
            <person name="Alm E.J."/>
        </authorList>
    </citation>
    <scope>NUCLEOTIDE SEQUENCE [LARGE SCALE GENOMIC DNA]</scope>
    <source>
        <strain evidence="3 4">BIOML-A3</strain>
    </source>
</reference>
<dbReference type="GO" id="GO:0005996">
    <property type="term" value="P:monosaccharide metabolic process"/>
    <property type="evidence" value="ECO:0007669"/>
    <property type="project" value="InterPro"/>
</dbReference>
<dbReference type="EMBL" id="WKRA01000005">
    <property type="protein sequence ID" value="MSD15352.1"/>
    <property type="molecule type" value="Genomic_DNA"/>
</dbReference>
<evidence type="ECO:0000256" key="1">
    <source>
        <dbReference type="ARBA" id="ARBA00023235"/>
    </source>
</evidence>
<evidence type="ECO:0000313" key="4">
    <source>
        <dbReference type="Proteomes" id="UP000431304"/>
    </source>
</evidence>
<dbReference type="GO" id="GO:0005737">
    <property type="term" value="C:cytoplasm"/>
    <property type="evidence" value="ECO:0007669"/>
    <property type="project" value="InterPro"/>
</dbReference>
<name>A0A844DWK9_EUBRA</name>
<keyword evidence="1" id="KW-0413">Isomerase</keyword>
<dbReference type="PANTHER" id="PTHR36120">
    <property type="entry name" value="FUCOSE ISOMERASE"/>
    <property type="match status" value="1"/>
</dbReference>
<dbReference type="InterPro" id="IPR009015">
    <property type="entry name" value="Fucose_isomerase_N/cen_sf"/>
</dbReference>
<evidence type="ECO:0008006" key="5">
    <source>
        <dbReference type="Google" id="ProtNLM"/>
    </source>
</evidence>
<evidence type="ECO:0000313" key="3">
    <source>
        <dbReference type="EMBL" id="MSD15352.1"/>
    </source>
</evidence>
<dbReference type="Proteomes" id="UP000431304">
    <property type="component" value="Unassembled WGS sequence"/>
</dbReference>
<dbReference type="GO" id="GO:0016861">
    <property type="term" value="F:intramolecular oxidoreductase activity, interconverting aldoses and ketoses"/>
    <property type="evidence" value="ECO:0007669"/>
    <property type="project" value="InterPro"/>
</dbReference>
<gene>
    <name evidence="3" type="ORF">GKE72_04565</name>
</gene>
<dbReference type="PANTHER" id="PTHR36120:SF1">
    <property type="entry name" value="L-FUCOSE ISOMERASE C-TERMINAL DOMAIN-CONTAINING PROTEIN"/>
    <property type="match status" value="1"/>
</dbReference>
<accession>A0A844DWK9</accession>
<sequence length="507" mass="57243">MYDVKKSIDVELNVQLVYTALIHEYAYEGPCRFGPPEALTQEFDLMNQAEIFKMWTQGYGGALSHIPGIHLLDPLYIKMSDEFFITEEEEQKLVDRVGKADIFIFTGMRGEGIMKEFAMRYHVPVAGEGMFVSTAEHAVLNARGYESYAILDVPDAIRLLKALRARKALQRTKVLAVTRNNSHYSMGGQDAFISNDMVTKKLGARFNYFSFHEFLDMMHVNEHGKNHTLPGRQVYNLTDKDMEEVKAWSKELADGSVENDVQEHYIENSVKAAVLIQKLCEHFGCNAFTAVCPDGCATRRMNEEQFTFCFSHSLLNEMGIPSGCEYDLLGTLSIVALANLTGKAPYMGNTQPCIWRDKQVEGEFAGIGYIEDMDRTQNIYYSGHATPNRLIHGFDSEKTAYSLRPFTHSGWGATMRIDFSQFRGETITLMRYDPLCEKIMVAKGTVLGGFGYTTTGCSEGVYFEVADKYEYFHKQAKFGLHMPLVFGDHIEDVKMLGEVLGMEVVTA</sequence>